<gene>
    <name evidence="2" type="ORF">U27_02657</name>
</gene>
<evidence type="ECO:0000313" key="2">
    <source>
        <dbReference type="EMBL" id="GAK55700.1"/>
    </source>
</evidence>
<feature type="transmembrane region" description="Helical" evidence="1">
    <location>
        <begin position="6"/>
        <end position="23"/>
    </location>
</feature>
<dbReference type="SUPFAM" id="SSF158682">
    <property type="entry name" value="TerB-like"/>
    <property type="match status" value="1"/>
</dbReference>
<evidence type="ECO:0000256" key="1">
    <source>
        <dbReference type="SAM" id="Phobius"/>
    </source>
</evidence>
<keyword evidence="1" id="KW-1133">Transmembrane helix</keyword>
<proteinExistence type="predicted"/>
<keyword evidence="1" id="KW-0472">Membrane</keyword>
<name>A0A081BTP5_VECG1</name>
<dbReference type="eggNOG" id="ENOG5031ER3">
    <property type="taxonomic scope" value="Bacteria"/>
</dbReference>
<protein>
    <submittedName>
        <fullName evidence="2">Uncharacterized protein</fullName>
    </submittedName>
</protein>
<accession>A0A081BTP5</accession>
<dbReference type="HOGENOM" id="CLU_436597_0_0_0"/>
<organism evidence="2">
    <name type="scientific">Vecturithrix granuli</name>
    <dbReference type="NCBI Taxonomy" id="1499967"/>
    <lineage>
        <taxon>Bacteria</taxon>
        <taxon>Candidatus Moduliflexota</taxon>
        <taxon>Candidatus Vecturitrichia</taxon>
        <taxon>Candidatus Vecturitrichales</taxon>
        <taxon>Candidatus Vecturitrichaceae</taxon>
        <taxon>Candidatus Vecturithrix</taxon>
    </lineage>
</organism>
<dbReference type="AlphaFoldDB" id="A0A081BTP5"/>
<keyword evidence="3" id="KW-1185">Reference proteome</keyword>
<sequence length="625" mass="72840">METYSLIVLLSAAAILVTALMLVHRHNKQQQDALREADLDQETLQQIELIRVQNPSQKDLQAYHLIETERLKVWKSLSTGTSLAPHKLSQMSLELIKNIAVIYFPETENPVFQVSLADLVELNERIVTRIHEHLEDFPLNTIKDLKIQEVLKYKSYYDAFTQFKMVKLAQKHTYLYTLGRYAWMGYNALNPWYWGKKVILTAGKEGALRYLLTMIITIVGEEAVLVYSKRHIRTKATAVEKQIAFEMINMAIADNIVSQEEYEVILEFVLNNPRFSSQLKVTLLKALLRKRLVKSEISLEVHDEKERKRILTEVERVAKADKFGILKKREALRTLEEALQLTSEYRTQLELAPHEEVHSWEIMQQHRRREEALLRLMVQAGALNEPFPDSLQEYIIQRAESYPLPFDEDEQARILRECIMPSSPDALTNLITTKSEKERTISEVLDALFWYLPFTRKKEEFYTQIISALDLKKQRDKFLLQRFERLLPVGKLIEKPPVEVLKALFRAMTQEEQLLALLESASMYQFMISGEKSKKKEAPYWVCVTTTRVFTLAAVMVDQVLYDHLLEFQKDFVVELKRGKLSDTYVLRDANRELHLKSALFHSSNLEKALKPHLLTPKQENVLHA</sequence>
<dbReference type="InterPro" id="IPR029024">
    <property type="entry name" value="TerB-like"/>
</dbReference>
<evidence type="ECO:0000313" key="3">
    <source>
        <dbReference type="Proteomes" id="UP000030661"/>
    </source>
</evidence>
<reference evidence="2" key="1">
    <citation type="journal article" date="2015" name="PeerJ">
        <title>First genomic representation of candidate bacterial phylum KSB3 points to enhanced environmental sensing as a trigger of wastewater bulking.</title>
        <authorList>
            <person name="Sekiguchi Y."/>
            <person name="Ohashi A."/>
            <person name="Parks D.H."/>
            <person name="Yamauchi T."/>
            <person name="Tyson G.W."/>
            <person name="Hugenholtz P."/>
        </authorList>
    </citation>
    <scope>NUCLEOTIDE SEQUENCE [LARGE SCALE GENOMIC DNA]</scope>
</reference>
<keyword evidence="1" id="KW-0812">Transmembrane</keyword>
<dbReference type="Proteomes" id="UP000030661">
    <property type="component" value="Unassembled WGS sequence"/>
</dbReference>
<dbReference type="EMBL" id="DF820464">
    <property type="protein sequence ID" value="GAK55700.1"/>
    <property type="molecule type" value="Genomic_DNA"/>
</dbReference>